<feature type="region of interest" description="Disordered" evidence="2">
    <location>
        <begin position="405"/>
        <end position="425"/>
    </location>
</feature>
<evidence type="ECO:0000313" key="7">
    <source>
        <dbReference type="EMBL" id="CAB5060895.1"/>
    </source>
</evidence>
<evidence type="ECO:0000313" key="4">
    <source>
        <dbReference type="EMBL" id="CAB4754718.1"/>
    </source>
</evidence>
<accession>A0A6J7I6T3</accession>
<dbReference type="PANTHER" id="PTHR34135">
    <property type="entry name" value="LYSOZYME"/>
    <property type="match status" value="1"/>
</dbReference>
<evidence type="ECO:0000313" key="3">
    <source>
        <dbReference type="EMBL" id="CAB4663165.1"/>
    </source>
</evidence>
<dbReference type="EMBL" id="CAEZZC010000014">
    <property type="protein sequence ID" value="CAB4754718.1"/>
    <property type="molecule type" value="Genomic_DNA"/>
</dbReference>
<dbReference type="InterPro" id="IPR002053">
    <property type="entry name" value="Glyco_hydro_25"/>
</dbReference>
<dbReference type="GO" id="GO:0003796">
    <property type="term" value="F:lysozyme activity"/>
    <property type="evidence" value="ECO:0007669"/>
    <property type="project" value="InterPro"/>
</dbReference>
<dbReference type="CDD" id="cd00599">
    <property type="entry name" value="GH25_muramidase"/>
    <property type="match status" value="1"/>
</dbReference>
<evidence type="ECO:0000256" key="1">
    <source>
        <dbReference type="ARBA" id="ARBA00010646"/>
    </source>
</evidence>
<dbReference type="GO" id="GO:0009253">
    <property type="term" value="P:peptidoglycan catabolic process"/>
    <property type="evidence" value="ECO:0007669"/>
    <property type="project" value="InterPro"/>
</dbReference>
<dbReference type="PANTHER" id="PTHR34135:SF2">
    <property type="entry name" value="LYSOZYME"/>
    <property type="match status" value="1"/>
</dbReference>
<dbReference type="SUPFAM" id="SSF51445">
    <property type="entry name" value="(Trans)glycosidases"/>
    <property type="match status" value="1"/>
</dbReference>
<evidence type="ECO:0000313" key="5">
    <source>
        <dbReference type="EMBL" id="CAB4872617.1"/>
    </source>
</evidence>
<reference evidence="6" key="1">
    <citation type="submission" date="2020-05" db="EMBL/GenBank/DDBJ databases">
        <authorList>
            <person name="Chiriac C."/>
            <person name="Salcher M."/>
            <person name="Ghai R."/>
            <person name="Kavagutti S V."/>
        </authorList>
    </citation>
    <scope>NUCLEOTIDE SEQUENCE</scope>
</reference>
<gene>
    <name evidence="3" type="ORF">UFOPK2289_00666</name>
    <name evidence="4" type="ORF">UFOPK2822_01047</name>
    <name evidence="5" type="ORF">UFOPK3346_01120</name>
    <name evidence="6" type="ORF">UFOPK3670_01009</name>
    <name evidence="7" type="ORF">UFOPK4308_01055</name>
</gene>
<sequence length="436" mass="46722">MKLRPIAILTSLLLTSTLVNSATPSQAISTVVTNGPGARVHGMDISKWQHPNGAPINFAKMYQAGIRFVMIKASDTRDSSDADAVKYLATDHKAAQAAGIFTGFYHYATLPDSTNATVVISDAKAQAQKALWRLATLGGYNSLDLSYALDLENSCVRVSSGGTCAKHAPKNIVSLWASTWLSTFAKKTNRLPFIYSGPHFLETSTVRSSALRKYPLWIAHYGINPATAQAQPSLKAVGCFVHSWTNADCTAQWTFWQYTSCGLAIRYGVPGTRVDLNVYRGTPDEFLKLAKGEWAPAIADQMPIKEPTVTVINSTRASDTNAVVKFKVTVTRPTGLPVVTGTVKFTIDSATPIIPKPVQSAVRLASGSWILNVSGIPAGSWSGQIVFADLTGTHETSSAPVTFDVAQGATPTPKPTPKPTTKPPVVVDSCKNQIIN</sequence>
<protein>
    <submittedName>
        <fullName evidence="6">Unannotated protein</fullName>
    </submittedName>
</protein>
<proteinExistence type="inferred from homology"/>
<dbReference type="InterPro" id="IPR017853">
    <property type="entry name" value="GH"/>
</dbReference>
<comment type="similarity">
    <text evidence="1">Belongs to the glycosyl hydrolase 25 family.</text>
</comment>
<dbReference type="Pfam" id="PF01183">
    <property type="entry name" value="Glyco_hydro_25"/>
    <property type="match status" value="1"/>
</dbReference>
<dbReference type="GO" id="GO:0016998">
    <property type="term" value="P:cell wall macromolecule catabolic process"/>
    <property type="evidence" value="ECO:0007669"/>
    <property type="project" value="InterPro"/>
</dbReference>
<dbReference type="Gene3D" id="3.20.20.80">
    <property type="entry name" value="Glycosidases"/>
    <property type="match status" value="1"/>
</dbReference>
<dbReference type="GO" id="GO:0016052">
    <property type="term" value="P:carbohydrate catabolic process"/>
    <property type="evidence" value="ECO:0007669"/>
    <property type="project" value="TreeGrafter"/>
</dbReference>
<name>A0A6J7I6T3_9ZZZZ</name>
<dbReference type="AlphaFoldDB" id="A0A6J7I6T3"/>
<feature type="compositionally biased region" description="Pro residues" evidence="2">
    <location>
        <begin position="412"/>
        <end position="422"/>
    </location>
</feature>
<dbReference type="EMBL" id="CAFBLE010000010">
    <property type="protein sequence ID" value="CAB4872617.1"/>
    <property type="molecule type" value="Genomic_DNA"/>
</dbReference>
<dbReference type="EMBL" id="CAEZWT010000014">
    <property type="protein sequence ID" value="CAB4663165.1"/>
    <property type="molecule type" value="Genomic_DNA"/>
</dbReference>
<organism evidence="6">
    <name type="scientific">freshwater metagenome</name>
    <dbReference type="NCBI Taxonomy" id="449393"/>
    <lineage>
        <taxon>unclassified sequences</taxon>
        <taxon>metagenomes</taxon>
        <taxon>ecological metagenomes</taxon>
    </lineage>
</organism>
<dbReference type="EMBL" id="CAFBMV010000007">
    <property type="protein sequence ID" value="CAB4926565.1"/>
    <property type="molecule type" value="Genomic_DNA"/>
</dbReference>
<dbReference type="EMBL" id="CAFBQL010000007">
    <property type="protein sequence ID" value="CAB5060895.1"/>
    <property type="molecule type" value="Genomic_DNA"/>
</dbReference>
<evidence type="ECO:0000313" key="6">
    <source>
        <dbReference type="EMBL" id="CAB4926565.1"/>
    </source>
</evidence>
<evidence type="ECO:0000256" key="2">
    <source>
        <dbReference type="SAM" id="MobiDB-lite"/>
    </source>
</evidence>
<dbReference type="PROSITE" id="PS51904">
    <property type="entry name" value="GLYCOSYL_HYDROL_F25_2"/>
    <property type="match status" value="1"/>
</dbReference>